<dbReference type="PANTHER" id="PTHR38593">
    <property type="entry name" value="BLR2558 PROTEIN"/>
    <property type="match status" value="1"/>
</dbReference>
<dbReference type="PANTHER" id="PTHR38593:SF1">
    <property type="entry name" value="BLR2558 PROTEIN"/>
    <property type="match status" value="1"/>
</dbReference>
<evidence type="ECO:0000313" key="2">
    <source>
        <dbReference type="EMBL" id="MFC0589654.1"/>
    </source>
</evidence>
<dbReference type="Pfam" id="PF13628">
    <property type="entry name" value="DUF4142"/>
    <property type="match status" value="1"/>
</dbReference>
<organism evidence="2 3">
    <name type="scientific">Novosphingobium aquiterrae</name>
    <dbReference type="NCBI Taxonomy" id="624388"/>
    <lineage>
        <taxon>Bacteria</taxon>
        <taxon>Pseudomonadati</taxon>
        <taxon>Pseudomonadota</taxon>
        <taxon>Alphaproteobacteria</taxon>
        <taxon>Sphingomonadales</taxon>
        <taxon>Sphingomonadaceae</taxon>
        <taxon>Novosphingobium</taxon>
    </lineage>
</organism>
<dbReference type="EMBL" id="JBHLTL010000005">
    <property type="protein sequence ID" value="MFC0589654.1"/>
    <property type="molecule type" value="Genomic_DNA"/>
</dbReference>
<dbReference type="Proteomes" id="UP001589943">
    <property type="component" value="Unassembled WGS sequence"/>
</dbReference>
<name>A0ABV6PIJ1_9SPHN</name>
<dbReference type="RefSeq" id="WP_379481124.1">
    <property type="nucleotide sequence ID" value="NZ_JBHLTL010000005.1"/>
</dbReference>
<reference evidence="2 3" key="1">
    <citation type="submission" date="2024-09" db="EMBL/GenBank/DDBJ databases">
        <authorList>
            <person name="Sun Q."/>
            <person name="Mori K."/>
        </authorList>
    </citation>
    <scope>NUCLEOTIDE SEQUENCE [LARGE SCALE GENOMIC DNA]</scope>
    <source>
        <strain evidence="2 3">NCAIM B.02537</strain>
    </source>
</reference>
<evidence type="ECO:0000313" key="3">
    <source>
        <dbReference type="Proteomes" id="UP001589943"/>
    </source>
</evidence>
<feature type="domain" description="DUF4142" evidence="1">
    <location>
        <begin position="72"/>
        <end position="199"/>
    </location>
</feature>
<protein>
    <submittedName>
        <fullName evidence="2">DUF4142 domain-containing protein</fullName>
    </submittedName>
</protein>
<comment type="caution">
    <text evidence="2">The sequence shown here is derived from an EMBL/GenBank/DDBJ whole genome shotgun (WGS) entry which is preliminary data.</text>
</comment>
<dbReference type="InterPro" id="IPR025419">
    <property type="entry name" value="DUF4142"/>
</dbReference>
<sequence>MRVFARQELRNRSVVLEKRCSMQSAEKDAPMISTSARLLCLLSLGLAGSAFAQSPSNPPPPTPASTGAAMPYLQIAGESDVYEVTSSQIAVQRSQNPRVRAFASMLIDHHTETTNVTLTQAKAAGLVPPPAVLGQGTRAQIDQLYAANPADFDRIYIAQQIPAHEQALAVQTAYAQTGDKAPLRTAATGAIPIIKQHLEGSVAKIVKLEHAWRRLDGRNDDGFQVAPFPG</sequence>
<gene>
    <name evidence="2" type="ORF">ACFFF7_09540</name>
</gene>
<accession>A0ABV6PIJ1</accession>
<dbReference type="InterPro" id="IPR012347">
    <property type="entry name" value="Ferritin-like"/>
</dbReference>
<keyword evidence="3" id="KW-1185">Reference proteome</keyword>
<proteinExistence type="predicted"/>
<evidence type="ECO:0000259" key="1">
    <source>
        <dbReference type="Pfam" id="PF13628"/>
    </source>
</evidence>
<dbReference type="Gene3D" id="1.20.1260.10">
    <property type="match status" value="1"/>
</dbReference>